<dbReference type="GO" id="GO:0016740">
    <property type="term" value="F:transferase activity"/>
    <property type="evidence" value="ECO:0007669"/>
    <property type="project" value="UniProtKB-KW"/>
</dbReference>
<dbReference type="Pfam" id="PF00535">
    <property type="entry name" value="Glycos_transf_2"/>
    <property type="match status" value="1"/>
</dbReference>
<dbReference type="CDD" id="cd04186">
    <property type="entry name" value="GT_2_like_c"/>
    <property type="match status" value="1"/>
</dbReference>
<keyword evidence="3" id="KW-1185">Reference proteome</keyword>
<comment type="caution">
    <text evidence="2">The sequence shown here is derived from an EMBL/GenBank/DDBJ whole genome shotgun (WGS) entry which is preliminary data.</text>
</comment>
<evidence type="ECO:0000313" key="3">
    <source>
        <dbReference type="Proteomes" id="UP000271227"/>
    </source>
</evidence>
<dbReference type="PANTHER" id="PTHR43179:SF7">
    <property type="entry name" value="RHAMNOSYLTRANSFERASE WBBL"/>
    <property type="match status" value="1"/>
</dbReference>
<dbReference type="EMBL" id="REFR01000017">
    <property type="protein sequence ID" value="RMB00657.1"/>
    <property type="molecule type" value="Genomic_DNA"/>
</dbReference>
<sequence>MISVAADDALPPAVFCDDRSVPLTLVKSPVEPVLGQNLLWNADFATGPVGWAKGGKGHFYLGLDLDDRYTLSGAHTLFLRQTVGKGTAGTEAAATGHASAVYLGRDDQGRIPLLPGQTVCFQALVGLYRCDAAVELVFFDTDGRRLDSRKRTLTRGEKVGGAAEDDYERVRLDFMPPEGAAACGLRFEIVGEHLRAHEKSGEADLVFFLARPMLFLGRDDVSVSGFRPAFQNMDAYIAAIASGQRFYRPENEGDLSGRIDIRLADDVETHTTVTGPDMHPALNGLILQSNDNLVAYRFKPGKAHVGYHTLRCLIDGRLIGVAHVHSQEDEDWCDVRFLIPDDLMDGMPHGIDVQDRLGRTLARDARVLRLVQTDWFDILKHTQPPLEGKLAPVAQQRYQALEKALARLADSPDPAFEAAELSHCHATLVRGYPYIADFRPLHFPEHDVPRVSVVVPVHNKPAVTYACLAALRLAVCGATCEVIVVDDGSDAETRAMLDCQVGLRIIRHDRAKGFNGATNAGADAAKGDFVVFLNNDTEPAAGWLDELLHPFVTMDDVGITGAKLLYADGRLQDAGGVIRTTGDPYLYGRLRNGGDPRYNYTREVDYVSGAALMIRRSLWREVGGFSRYLAPAYFEDTDLAFKVRKAGKRVLYAPKAVVIHHEGVSHGRDTEEVGSVKRYQEINRPKFKKKWKQALKGQPGKDALVDLVKDRGIEKRVLFIDNEVPRPDYDAGSYAAIQEIRMFQALGYKVTFLPANRAYLGKYTETLQRDGVEVLYNPFAKTVPAVLRDRGMEFDLIFVTRYYVAEHFIGHMRRYAPQAKILFNNADCHFLREMRAAMVQDFGTDRDQALQDARKIREHELAVMRSVDLNFSYNETEIEVLNTHLMGEVPVARLPWVQETVTDAPPFGEREGIMFLGGFGHKPNIEAVHYLAEEVMPRLKEIDPDIVLYVYGSRTTDEIRALEADNIHIMGQIPKVKDAFDRHRIFVAPLLSGAGIKGKVLHAMAHGVPCILSPLAAEGIPGGEHGSYLEIQPDASTWADGIASLYPDLNSLTVMAERSANAIERDYGLNEGVNSLRKALIETRIVD</sequence>
<reference evidence="2 3" key="1">
    <citation type="submission" date="2018-10" db="EMBL/GenBank/DDBJ databases">
        <title>Genomic Encyclopedia of Archaeal and Bacterial Type Strains, Phase II (KMG-II): from individual species to whole genera.</title>
        <authorList>
            <person name="Goeker M."/>
        </authorList>
    </citation>
    <scope>NUCLEOTIDE SEQUENCE [LARGE SCALE GENOMIC DNA]</scope>
    <source>
        <strain evidence="2 3">DSM 25217</strain>
    </source>
</reference>
<dbReference type="Proteomes" id="UP000271227">
    <property type="component" value="Unassembled WGS sequence"/>
</dbReference>
<feature type="domain" description="Glycosyltransferase 2-like" evidence="1">
    <location>
        <begin position="452"/>
        <end position="618"/>
    </location>
</feature>
<dbReference type="SUPFAM" id="SSF53448">
    <property type="entry name" value="Nucleotide-diphospho-sugar transferases"/>
    <property type="match status" value="1"/>
</dbReference>
<dbReference type="Gene3D" id="3.90.550.10">
    <property type="entry name" value="Spore Coat Polysaccharide Biosynthesis Protein SpsA, Chain A"/>
    <property type="match status" value="1"/>
</dbReference>
<dbReference type="InterPro" id="IPR029044">
    <property type="entry name" value="Nucleotide-diphossugar_trans"/>
</dbReference>
<dbReference type="AlphaFoldDB" id="A0A3M0BW59"/>
<dbReference type="InParanoid" id="A0A3M0BW59"/>
<protein>
    <submittedName>
        <fullName evidence="2">GT2 family glycosyltransferase</fullName>
    </submittedName>
</protein>
<gene>
    <name evidence="2" type="ORF">BXY39_3845</name>
</gene>
<dbReference type="RefSeq" id="WP_170163967.1">
    <property type="nucleotide sequence ID" value="NZ_REFR01000017.1"/>
</dbReference>
<evidence type="ECO:0000313" key="2">
    <source>
        <dbReference type="EMBL" id="RMB00657.1"/>
    </source>
</evidence>
<dbReference type="InterPro" id="IPR001173">
    <property type="entry name" value="Glyco_trans_2-like"/>
</dbReference>
<name>A0A3M0BW59_9PROT</name>
<dbReference type="PANTHER" id="PTHR43179">
    <property type="entry name" value="RHAMNOSYLTRANSFERASE WBBL"/>
    <property type="match status" value="1"/>
</dbReference>
<dbReference type="SUPFAM" id="SSF53756">
    <property type="entry name" value="UDP-Glycosyltransferase/glycogen phosphorylase"/>
    <property type="match status" value="1"/>
</dbReference>
<keyword evidence="2" id="KW-0808">Transferase</keyword>
<evidence type="ECO:0000259" key="1">
    <source>
        <dbReference type="Pfam" id="PF00535"/>
    </source>
</evidence>
<dbReference type="Gene3D" id="3.40.50.2000">
    <property type="entry name" value="Glycogen Phosphorylase B"/>
    <property type="match status" value="1"/>
</dbReference>
<proteinExistence type="predicted"/>
<dbReference type="Pfam" id="PF13692">
    <property type="entry name" value="Glyco_trans_1_4"/>
    <property type="match status" value="1"/>
</dbReference>
<organism evidence="2 3">
    <name type="scientific">Eilatimonas milleporae</name>
    <dbReference type="NCBI Taxonomy" id="911205"/>
    <lineage>
        <taxon>Bacteria</taxon>
        <taxon>Pseudomonadati</taxon>
        <taxon>Pseudomonadota</taxon>
        <taxon>Alphaproteobacteria</taxon>
        <taxon>Kordiimonadales</taxon>
        <taxon>Kordiimonadaceae</taxon>
        <taxon>Eilatimonas</taxon>
    </lineage>
</organism>
<accession>A0A3M0BW59</accession>